<proteinExistence type="predicted"/>
<accession>A0ACD0P3M9</accession>
<keyword evidence="2" id="KW-1185">Reference proteome</keyword>
<reference evidence="1 2" key="1">
    <citation type="journal article" date="2018" name="Mol. Biol. Evol.">
        <title>Broad Genomic Sampling Reveals a Smut Pathogenic Ancestry of the Fungal Clade Ustilaginomycotina.</title>
        <authorList>
            <person name="Kijpornyongpan T."/>
            <person name="Mondo S.J."/>
            <person name="Barry K."/>
            <person name="Sandor L."/>
            <person name="Lee J."/>
            <person name="Lipzen A."/>
            <person name="Pangilinan J."/>
            <person name="LaButti K."/>
            <person name="Hainaut M."/>
            <person name="Henrissat B."/>
            <person name="Grigoriev I.V."/>
            <person name="Spatafora J.W."/>
            <person name="Aime M.C."/>
        </authorList>
    </citation>
    <scope>NUCLEOTIDE SEQUENCE [LARGE SCALE GENOMIC DNA]</scope>
    <source>
        <strain evidence="1 2">SA 807</strain>
    </source>
</reference>
<evidence type="ECO:0000313" key="1">
    <source>
        <dbReference type="EMBL" id="PWN52591.1"/>
    </source>
</evidence>
<gene>
    <name evidence="1" type="ORF">IE53DRAFT_384963</name>
</gene>
<name>A0ACD0P3M9_9BASI</name>
<dbReference type="EMBL" id="KZ819768">
    <property type="protein sequence ID" value="PWN52591.1"/>
    <property type="molecule type" value="Genomic_DNA"/>
</dbReference>
<protein>
    <submittedName>
        <fullName evidence="1">Uncharacterized protein</fullName>
    </submittedName>
</protein>
<sequence length="78" mass="8769">MWIRLPSATVGLLCKGLSGERCGSASIHPSSRRISGPAPFSKRYDRIRTSYWCFAISFMFKNPGTYIRERSPLTTLLA</sequence>
<organism evidence="1 2">
    <name type="scientific">Violaceomyces palustris</name>
    <dbReference type="NCBI Taxonomy" id="1673888"/>
    <lineage>
        <taxon>Eukaryota</taxon>
        <taxon>Fungi</taxon>
        <taxon>Dikarya</taxon>
        <taxon>Basidiomycota</taxon>
        <taxon>Ustilaginomycotina</taxon>
        <taxon>Ustilaginomycetes</taxon>
        <taxon>Violaceomycetales</taxon>
        <taxon>Violaceomycetaceae</taxon>
        <taxon>Violaceomyces</taxon>
    </lineage>
</organism>
<dbReference type="Proteomes" id="UP000245626">
    <property type="component" value="Unassembled WGS sequence"/>
</dbReference>
<evidence type="ECO:0000313" key="2">
    <source>
        <dbReference type="Proteomes" id="UP000245626"/>
    </source>
</evidence>